<evidence type="ECO:0000313" key="2">
    <source>
        <dbReference type="EMBL" id="OAG33809.1"/>
    </source>
</evidence>
<proteinExistence type="predicted"/>
<organism evidence="2 3">
    <name type="scientific">Fonsecaea monophora</name>
    <dbReference type="NCBI Taxonomy" id="254056"/>
    <lineage>
        <taxon>Eukaryota</taxon>
        <taxon>Fungi</taxon>
        <taxon>Dikarya</taxon>
        <taxon>Ascomycota</taxon>
        <taxon>Pezizomycotina</taxon>
        <taxon>Eurotiomycetes</taxon>
        <taxon>Chaetothyriomycetidae</taxon>
        <taxon>Chaetothyriales</taxon>
        <taxon>Herpotrichiellaceae</taxon>
        <taxon>Fonsecaea</taxon>
    </lineage>
</organism>
<gene>
    <name evidence="2" type="ORF">AYO21_12094</name>
</gene>
<protein>
    <submittedName>
        <fullName evidence="2">Uncharacterized protein</fullName>
    </submittedName>
</protein>
<reference evidence="2 3" key="1">
    <citation type="submission" date="2016-03" db="EMBL/GenBank/DDBJ databases">
        <title>Draft genome sequence of the Fonsecaea monophora CBS 269.37.</title>
        <authorList>
            <person name="Bombassaro A."/>
            <person name="Vinicius W.A."/>
            <person name="De Hoog S."/>
            <person name="Sun J."/>
            <person name="Souza E.M."/>
            <person name="Raittz R.T."/>
            <person name="Costa F."/>
            <person name="Leao A.C."/>
            <person name="Tadra-Sfeir M.Z."/>
            <person name="Baura V."/>
            <person name="Balsanelli E."/>
            <person name="Pedrosa F.O."/>
            <person name="Moreno L.F."/>
            <person name="Steffens M.B."/>
            <person name="Xi L."/>
            <person name="Bocca A.L."/>
            <person name="Felipe M.S."/>
            <person name="Teixeira M."/>
            <person name="Telles Filho F.Q."/>
            <person name="Azevedo C.M."/>
            <person name="Gomes R."/>
            <person name="Vicente V.A."/>
        </authorList>
    </citation>
    <scope>NUCLEOTIDE SEQUENCE [LARGE SCALE GENOMIC DNA]</scope>
    <source>
        <strain evidence="2 3">CBS 269.37</strain>
    </source>
</reference>
<dbReference type="RefSeq" id="XP_022505761.1">
    <property type="nucleotide sequence ID" value="XM_022661927.1"/>
</dbReference>
<name>A0A177ES44_9EURO</name>
<dbReference type="GeneID" id="34607154"/>
<feature type="coiled-coil region" evidence="1">
    <location>
        <begin position="38"/>
        <end position="65"/>
    </location>
</feature>
<evidence type="ECO:0000256" key="1">
    <source>
        <dbReference type="SAM" id="Coils"/>
    </source>
</evidence>
<dbReference type="Proteomes" id="UP000077002">
    <property type="component" value="Unassembled WGS sequence"/>
</dbReference>
<keyword evidence="3" id="KW-1185">Reference proteome</keyword>
<dbReference type="EMBL" id="LVKK01000224">
    <property type="protein sequence ID" value="OAG33809.1"/>
    <property type="molecule type" value="Genomic_DNA"/>
</dbReference>
<dbReference type="AlphaFoldDB" id="A0A177ES44"/>
<sequence>MEKKPDYLRSFYGLTTSISTDGDGLIDENARAWLQIDIATWAERIRNTNKQIENLDIQMVKERSAAVAAVTQLERVTEALETAQATTAGISPDDVPPLTKSQALALMQEMSHEVTSNEHDIQVMQHIINFHRSITLMLWSSQNLRNSSLARWRAKQQGPETTNGL</sequence>
<comment type="caution">
    <text evidence="2">The sequence shown here is derived from an EMBL/GenBank/DDBJ whole genome shotgun (WGS) entry which is preliminary data.</text>
</comment>
<keyword evidence="1" id="KW-0175">Coiled coil</keyword>
<evidence type="ECO:0000313" key="3">
    <source>
        <dbReference type="Proteomes" id="UP000077002"/>
    </source>
</evidence>
<accession>A0A177ES44</accession>